<accession>A0A346Y5C6</accession>
<evidence type="ECO:0000313" key="3">
    <source>
        <dbReference type="EMBL" id="AXV09673.1"/>
    </source>
</evidence>
<dbReference type="PROSITE" id="PS00455">
    <property type="entry name" value="AMP_BINDING"/>
    <property type="match status" value="1"/>
</dbReference>
<name>A0A346Y5C6_9ACTN</name>
<keyword evidence="4" id="KW-1185">Reference proteome</keyword>
<protein>
    <submittedName>
        <fullName evidence="3">O-succinylbenzoic acid--CoA ligase</fullName>
    </submittedName>
</protein>
<dbReference type="SUPFAM" id="SSF56801">
    <property type="entry name" value="Acetyl-CoA synthetase-like"/>
    <property type="match status" value="1"/>
</dbReference>
<dbReference type="InterPro" id="IPR000873">
    <property type="entry name" value="AMP-dep_synth/lig_dom"/>
</dbReference>
<keyword evidence="3" id="KW-0436">Ligase</keyword>
<gene>
    <name evidence="3" type="ORF">DVS28_a5016</name>
</gene>
<dbReference type="InterPro" id="IPR025110">
    <property type="entry name" value="AMP-bd_C"/>
</dbReference>
<dbReference type="Pfam" id="PF13193">
    <property type="entry name" value="AMP-binding_C"/>
    <property type="match status" value="1"/>
</dbReference>
<reference evidence="3 4" key="1">
    <citation type="submission" date="2018-09" db="EMBL/GenBank/DDBJ databases">
        <title>Complete genome sequence of Euzebya sp. DY32-46 isolated from seawater of Pacific Ocean.</title>
        <authorList>
            <person name="Xu L."/>
            <person name="Wu Y.-H."/>
            <person name="Xu X.-W."/>
        </authorList>
    </citation>
    <scope>NUCLEOTIDE SEQUENCE [LARGE SCALE GENOMIC DNA]</scope>
    <source>
        <strain evidence="3 4">DY32-46</strain>
    </source>
</reference>
<dbReference type="AlphaFoldDB" id="A0A346Y5C6"/>
<dbReference type="GO" id="GO:0016877">
    <property type="term" value="F:ligase activity, forming carbon-sulfur bonds"/>
    <property type="evidence" value="ECO:0007669"/>
    <property type="project" value="UniProtKB-ARBA"/>
</dbReference>
<feature type="domain" description="AMP-binding enzyme C-terminal" evidence="2">
    <location>
        <begin position="417"/>
        <end position="492"/>
    </location>
</feature>
<dbReference type="OrthoDB" id="9803968at2"/>
<dbReference type="InterPro" id="IPR042099">
    <property type="entry name" value="ANL_N_sf"/>
</dbReference>
<feature type="domain" description="AMP-dependent synthetase/ligase" evidence="1">
    <location>
        <begin position="10"/>
        <end position="366"/>
    </location>
</feature>
<dbReference type="InterPro" id="IPR020845">
    <property type="entry name" value="AMP-binding_CS"/>
</dbReference>
<dbReference type="EMBL" id="CP031165">
    <property type="protein sequence ID" value="AXV09673.1"/>
    <property type="molecule type" value="Genomic_DNA"/>
</dbReference>
<evidence type="ECO:0000313" key="4">
    <source>
        <dbReference type="Proteomes" id="UP000264006"/>
    </source>
</evidence>
<sequence length="516" mass="54886">MRLVDHLDKGASLDPDAPCLTMDGTSLSYADVQAISHRAGRALAAHGIDSGDKVAILSANDARAFSLVFAISRAGAVWCPVNPRNEAEENAQLLALFGVDLLLFHSSQAPLVDGIARALPDLRTVCLDDDGFEDWLGPDDAGTWVRPPVDDVVMLAGTGGTTGLPKGVPLTGTNLQVMTSIVLMRYPVEPRPTYLAVAPLTHAAGVLTLPVMATGGETVVMARPDLDELQRLVAAHGVTHTFLPPTLVYMLLDHERLDPGMLSSLRCLWYGAAPMSPTRLAQAIEVLGPVMAQLYGQTEAPMMIATMSPEEHLRPDGTPAIERFGAAGRPAPLVMVRIVDNEGVVVPRGTPGEIVVRGPLVMPGYHQDPEATAEATTADGWHRTGDIGVLSDDGWLSIVDRAKDMIITGGYNVFASQVEHAIMQLSAVRECAVVGVPDDRWGERVAAVLELHDGAEVSEEEVVAHVRAQIGAVKAPKQVEVWTTLPRSTVGKVVKADIRAALGGPRVARPSPDGRE</sequence>
<evidence type="ECO:0000259" key="1">
    <source>
        <dbReference type="Pfam" id="PF00501"/>
    </source>
</evidence>
<dbReference type="KEGG" id="euz:DVS28_a5016"/>
<dbReference type="Proteomes" id="UP000264006">
    <property type="component" value="Chromosome"/>
</dbReference>
<proteinExistence type="predicted"/>
<dbReference type="RefSeq" id="WP_114593814.1">
    <property type="nucleotide sequence ID" value="NZ_CP031165.1"/>
</dbReference>
<dbReference type="InterPro" id="IPR045851">
    <property type="entry name" value="AMP-bd_C_sf"/>
</dbReference>
<dbReference type="Gene3D" id="3.40.50.12780">
    <property type="entry name" value="N-terminal domain of ligase-like"/>
    <property type="match status" value="1"/>
</dbReference>
<evidence type="ECO:0000259" key="2">
    <source>
        <dbReference type="Pfam" id="PF13193"/>
    </source>
</evidence>
<dbReference type="Gene3D" id="3.30.300.30">
    <property type="match status" value="1"/>
</dbReference>
<organism evidence="3 4">
    <name type="scientific">Euzebya pacifica</name>
    <dbReference type="NCBI Taxonomy" id="1608957"/>
    <lineage>
        <taxon>Bacteria</taxon>
        <taxon>Bacillati</taxon>
        <taxon>Actinomycetota</taxon>
        <taxon>Nitriliruptoria</taxon>
        <taxon>Euzebyales</taxon>
    </lineage>
</organism>
<dbReference type="Pfam" id="PF00501">
    <property type="entry name" value="AMP-binding"/>
    <property type="match status" value="1"/>
</dbReference>
<dbReference type="PANTHER" id="PTHR43767">
    <property type="entry name" value="LONG-CHAIN-FATTY-ACID--COA LIGASE"/>
    <property type="match status" value="1"/>
</dbReference>
<dbReference type="InterPro" id="IPR050237">
    <property type="entry name" value="ATP-dep_AMP-bd_enzyme"/>
</dbReference>
<dbReference type="PANTHER" id="PTHR43767:SF7">
    <property type="entry name" value="MEDIUM_LONG-CHAIN-FATTY-ACID--COA LIGASE FADD8"/>
    <property type="match status" value="1"/>
</dbReference>